<gene>
    <name evidence="2" type="ORF">PINE0816_LOCUS12604</name>
    <name evidence="3" type="ORF">PINE0816_LOCUS12605</name>
</gene>
<dbReference type="AlphaFoldDB" id="A0A6T8KKE8"/>
<name>A0A6T8KKE8_9STRA</name>
<evidence type="ECO:0000256" key="1">
    <source>
        <dbReference type="SAM" id="Phobius"/>
    </source>
</evidence>
<dbReference type="EMBL" id="HBEL01027340">
    <property type="protein sequence ID" value="CAD8416470.1"/>
    <property type="molecule type" value="Transcribed_RNA"/>
</dbReference>
<accession>A0A6T8KKE8</accession>
<sequence>MNINHYESLIIELFFFMRMLMLSFFLLHDSSALRFMLLNWTGVFWNLTHCALVQFPFYFSPPCIFKYNMEKGWSIRHFDSFEAVVYEDLMLMQQSGLIPPESWTFDNATDTLNFNNKHYKTLPETSENKAWSRYIKKVNNKERKPGLVGRGMYEIQLRHWLHFFPLDEKTIVFKTEDMGTEEGTRMIVEKAIGHLQLTQHYFPFAHKNKREYQSFIDNRTAELLEKFYAPYNARLGRLLGKEWDNPWPK</sequence>
<keyword evidence="1" id="KW-1133">Transmembrane helix</keyword>
<evidence type="ECO:0000313" key="3">
    <source>
        <dbReference type="EMBL" id="CAD8416470.1"/>
    </source>
</evidence>
<feature type="transmembrane region" description="Helical" evidence="1">
    <location>
        <begin position="37"/>
        <end position="59"/>
    </location>
</feature>
<evidence type="ECO:0000313" key="2">
    <source>
        <dbReference type="EMBL" id="CAD8416469.1"/>
    </source>
</evidence>
<keyword evidence="1" id="KW-0472">Membrane</keyword>
<protein>
    <submittedName>
        <fullName evidence="3">Uncharacterized protein</fullName>
    </submittedName>
</protein>
<organism evidence="3">
    <name type="scientific">Proboscia inermis</name>
    <dbReference type="NCBI Taxonomy" id="420281"/>
    <lineage>
        <taxon>Eukaryota</taxon>
        <taxon>Sar</taxon>
        <taxon>Stramenopiles</taxon>
        <taxon>Ochrophyta</taxon>
        <taxon>Bacillariophyta</taxon>
        <taxon>Coscinodiscophyceae</taxon>
        <taxon>Rhizosoleniophycidae</taxon>
        <taxon>Rhizosoleniales</taxon>
        <taxon>Rhizosoleniaceae</taxon>
        <taxon>Proboscia</taxon>
    </lineage>
</organism>
<keyword evidence="1" id="KW-0812">Transmembrane</keyword>
<proteinExistence type="predicted"/>
<dbReference type="EMBL" id="HBEL01027339">
    <property type="protein sequence ID" value="CAD8416469.1"/>
    <property type="molecule type" value="Transcribed_RNA"/>
</dbReference>
<dbReference type="SUPFAM" id="SSF52540">
    <property type="entry name" value="P-loop containing nucleoside triphosphate hydrolases"/>
    <property type="match status" value="1"/>
</dbReference>
<dbReference type="Gene3D" id="3.40.50.300">
    <property type="entry name" value="P-loop containing nucleotide triphosphate hydrolases"/>
    <property type="match status" value="1"/>
</dbReference>
<reference evidence="3" key="1">
    <citation type="submission" date="2021-01" db="EMBL/GenBank/DDBJ databases">
        <authorList>
            <person name="Corre E."/>
            <person name="Pelletier E."/>
            <person name="Niang G."/>
            <person name="Scheremetjew M."/>
            <person name="Finn R."/>
            <person name="Kale V."/>
            <person name="Holt S."/>
            <person name="Cochrane G."/>
            <person name="Meng A."/>
            <person name="Brown T."/>
            <person name="Cohen L."/>
        </authorList>
    </citation>
    <scope>NUCLEOTIDE SEQUENCE</scope>
    <source>
        <strain evidence="3">CCAP1064/1</strain>
    </source>
</reference>
<feature type="transmembrane region" description="Helical" evidence="1">
    <location>
        <begin position="6"/>
        <end position="25"/>
    </location>
</feature>
<dbReference type="InterPro" id="IPR027417">
    <property type="entry name" value="P-loop_NTPase"/>
</dbReference>